<evidence type="ECO:0000256" key="1">
    <source>
        <dbReference type="PROSITE-ProRule" id="PRU00339"/>
    </source>
</evidence>
<dbReference type="RefSeq" id="WP_078718112.1">
    <property type="nucleotide sequence ID" value="NZ_FUYC01000020.1"/>
</dbReference>
<keyword evidence="1" id="KW-0802">TPR repeat</keyword>
<evidence type="ECO:0000259" key="3">
    <source>
        <dbReference type="Pfam" id="PF12688"/>
    </source>
</evidence>
<dbReference type="SUPFAM" id="SSF48452">
    <property type="entry name" value="TPR-like"/>
    <property type="match status" value="1"/>
</dbReference>
<reference evidence="4 5" key="1">
    <citation type="submission" date="2017-02" db="EMBL/GenBank/DDBJ databases">
        <authorList>
            <person name="Peterson S.W."/>
        </authorList>
    </citation>
    <scope>NUCLEOTIDE SEQUENCE [LARGE SCALE GENOMIC DNA]</scope>
    <source>
        <strain evidence="4 5">DSM 16080</strain>
    </source>
</reference>
<dbReference type="InterPro" id="IPR011990">
    <property type="entry name" value="TPR-like_helical_dom_sf"/>
</dbReference>
<dbReference type="SMART" id="SM00028">
    <property type="entry name" value="TPR"/>
    <property type="match status" value="3"/>
</dbReference>
<name>A0A1T4XZB0_9BACT</name>
<evidence type="ECO:0000313" key="5">
    <source>
        <dbReference type="Proteomes" id="UP000190027"/>
    </source>
</evidence>
<feature type="repeat" description="TPR" evidence="1">
    <location>
        <begin position="107"/>
        <end position="140"/>
    </location>
</feature>
<evidence type="ECO:0000256" key="2">
    <source>
        <dbReference type="SAM" id="SignalP"/>
    </source>
</evidence>
<feature type="signal peptide" evidence="2">
    <location>
        <begin position="1"/>
        <end position="23"/>
    </location>
</feature>
<dbReference type="InterPro" id="IPR041656">
    <property type="entry name" value="TPR_5"/>
</dbReference>
<sequence>MRCMVRLAFALLMAAMLAGALTACGGSGSDEETDLLEVREAYMNGFYVEAKEGYESYLQRYPKGSHRLEAWERLLEISLNVKGDLDRSIVLLEAMILEYGEKSDAAWKLMFQLAELYEQRGDRTKALDTWEKCLELGGEDPGRRVETMLRMAAVHRVLRNYDHALSLLQQCEQQAPDGPTRARCQYEEAQTYSFMQSWGQAKEVLEVIMADGVADEETHALAVFLLADVYEQEMDYERARELFESIADTYPNPKVIQIRLRNMGR</sequence>
<dbReference type="OrthoDB" id="5290562at2"/>
<dbReference type="Pfam" id="PF12688">
    <property type="entry name" value="TPR_5"/>
    <property type="match status" value="1"/>
</dbReference>
<feature type="chain" id="PRO_5013341140" evidence="2">
    <location>
        <begin position="24"/>
        <end position="265"/>
    </location>
</feature>
<dbReference type="Proteomes" id="UP000190027">
    <property type="component" value="Unassembled WGS sequence"/>
</dbReference>
<organism evidence="4 5">
    <name type="scientific">Paucidesulfovibrio gracilis DSM 16080</name>
    <dbReference type="NCBI Taxonomy" id="1121449"/>
    <lineage>
        <taxon>Bacteria</taxon>
        <taxon>Pseudomonadati</taxon>
        <taxon>Thermodesulfobacteriota</taxon>
        <taxon>Desulfovibrionia</taxon>
        <taxon>Desulfovibrionales</taxon>
        <taxon>Desulfovibrionaceae</taxon>
        <taxon>Paucidesulfovibrio</taxon>
    </lineage>
</organism>
<dbReference type="Pfam" id="PF13174">
    <property type="entry name" value="TPR_6"/>
    <property type="match status" value="1"/>
</dbReference>
<dbReference type="PROSITE" id="PS51257">
    <property type="entry name" value="PROKAR_LIPOPROTEIN"/>
    <property type="match status" value="1"/>
</dbReference>
<dbReference type="STRING" id="1121449.SAMN02745704_02575"/>
<dbReference type="AlphaFoldDB" id="A0A1T4XZB0"/>
<proteinExistence type="predicted"/>
<keyword evidence="5" id="KW-1185">Reference proteome</keyword>
<feature type="repeat" description="TPR" evidence="1">
    <location>
        <begin position="220"/>
        <end position="253"/>
    </location>
</feature>
<dbReference type="Gene3D" id="1.25.40.10">
    <property type="entry name" value="Tetratricopeptide repeat domain"/>
    <property type="match status" value="2"/>
</dbReference>
<keyword evidence="2" id="KW-0732">Signal</keyword>
<gene>
    <name evidence="4" type="ORF">SAMN02745704_02575</name>
</gene>
<protein>
    <submittedName>
        <fullName evidence="4">Tetratricopeptide repeat-containing protein</fullName>
    </submittedName>
</protein>
<feature type="domain" description="Tetratrico peptide repeat group 5" evidence="3">
    <location>
        <begin position="110"/>
        <end position="182"/>
    </location>
</feature>
<dbReference type="PROSITE" id="PS50005">
    <property type="entry name" value="TPR"/>
    <property type="match status" value="2"/>
</dbReference>
<dbReference type="InterPro" id="IPR019734">
    <property type="entry name" value="TPR_rpt"/>
</dbReference>
<accession>A0A1T4XZB0</accession>
<evidence type="ECO:0000313" key="4">
    <source>
        <dbReference type="EMBL" id="SKA94401.1"/>
    </source>
</evidence>
<dbReference type="EMBL" id="FUYC01000020">
    <property type="protein sequence ID" value="SKA94401.1"/>
    <property type="molecule type" value="Genomic_DNA"/>
</dbReference>